<feature type="compositionally biased region" description="Polar residues" evidence="4">
    <location>
        <begin position="131"/>
        <end position="144"/>
    </location>
</feature>
<dbReference type="SUPFAM" id="SSF54928">
    <property type="entry name" value="RNA-binding domain, RBD"/>
    <property type="match status" value="2"/>
</dbReference>
<dbReference type="EMBL" id="CAUYUE010000011">
    <property type="protein sequence ID" value="CAK0785027.1"/>
    <property type="molecule type" value="Genomic_DNA"/>
</dbReference>
<evidence type="ECO:0000256" key="1">
    <source>
        <dbReference type="ARBA" id="ARBA00022737"/>
    </source>
</evidence>
<comment type="caution">
    <text evidence="6">The sequence shown here is derived from an EMBL/GenBank/DDBJ whole genome shotgun (WGS) entry which is preliminary data.</text>
</comment>
<feature type="compositionally biased region" description="Basic and acidic residues" evidence="4">
    <location>
        <begin position="62"/>
        <end position="71"/>
    </location>
</feature>
<dbReference type="Proteomes" id="UP001314263">
    <property type="component" value="Unassembled WGS sequence"/>
</dbReference>
<keyword evidence="2 3" id="KW-0694">RNA-binding</keyword>
<sequence>MDVSDILYPRYTDIAQILLDQSATATNTAKSSRPKEKRKQPPDAVTASASKKKQSGPSNADEALKLRERLGIDSAKPSSASMPQAFSFAFAVNGNAGEHAETQAQAQELEDGDGAELPADTGKSQAACATEPQQPAASPKQGSSEADERLRRVMGEGAQSTERRVFVGGMPFSYEEDDVWDYWGYCGDIESLDLMRFPDTGRFKGICFITFKTEEGYAAALECNEMMLDQTQLKVEPCISAGPKAKKKGAGQAAANGGQHRETAPKVEGYNVAYIGNIAFEAGEDDLRGLMSDCTITKVRLHTDRASGRFKGYAHVHFADEESLDRAMGYDGSSLKGRNLKIGYAQRKKEQA</sequence>
<feature type="region of interest" description="Disordered" evidence="4">
    <location>
        <begin position="20"/>
        <end position="80"/>
    </location>
</feature>
<accession>A0AAV1ID28</accession>
<dbReference type="InterPro" id="IPR034361">
    <property type="entry name" value="PHIP1_RRM1"/>
</dbReference>
<dbReference type="Gene3D" id="3.30.70.330">
    <property type="match status" value="2"/>
</dbReference>
<feature type="domain" description="RRM" evidence="5">
    <location>
        <begin position="163"/>
        <end position="240"/>
    </location>
</feature>
<reference evidence="6 7" key="1">
    <citation type="submission" date="2023-10" db="EMBL/GenBank/DDBJ databases">
        <authorList>
            <person name="Maclean D."/>
            <person name="Macfadyen A."/>
        </authorList>
    </citation>
    <scope>NUCLEOTIDE SEQUENCE [LARGE SCALE GENOMIC DNA]</scope>
</reference>
<evidence type="ECO:0000313" key="6">
    <source>
        <dbReference type="EMBL" id="CAK0785027.1"/>
    </source>
</evidence>
<dbReference type="PANTHER" id="PTHR23236">
    <property type="entry name" value="EUKARYOTIC TRANSLATION INITIATION FACTOR 4B/4H"/>
    <property type="match status" value="1"/>
</dbReference>
<dbReference type="CDD" id="cd12271">
    <property type="entry name" value="RRM1_PHIP1"/>
    <property type="match status" value="1"/>
</dbReference>
<dbReference type="InterPro" id="IPR000504">
    <property type="entry name" value="RRM_dom"/>
</dbReference>
<organism evidence="6 7">
    <name type="scientific">Coccomyxa viridis</name>
    <dbReference type="NCBI Taxonomy" id="1274662"/>
    <lineage>
        <taxon>Eukaryota</taxon>
        <taxon>Viridiplantae</taxon>
        <taxon>Chlorophyta</taxon>
        <taxon>core chlorophytes</taxon>
        <taxon>Trebouxiophyceae</taxon>
        <taxon>Trebouxiophyceae incertae sedis</taxon>
        <taxon>Coccomyxaceae</taxon>
        <taxon>Coccomyxa</taxon>
    </lineage>
</organism>
<proteinExistence type="predicted"/>
<keyword evidence="7" id="KW-1185">Reference proteome</keyword>
<dbReference type="InterPro" id="IPR035979">
    <property type="entry name" value="RBD_domain_sf"/>
</dbReference>
<dbReference type="GO" id="GO:0003723">
    <property type="term" value="F:RNA binding"/>
    <property type="evidence" value="ECO:0007669"/>
    <property type="project" value="UniProtKB-UniRule"/>
</dbReference>
<name>A0AAV1ID28_9CHLO</name>
<dbReference type="PROSITE" id="PS50102">
    <property type="entry name" value="RRM"/>
    <property type="match status" value="2"/>
</dbReference>
<dbReference type="AlphaFoldDB" id="A0AAV1ID28"/>
<dbReference type="SMART" id="SM00360">
    <property type="entry name" value="RRM"/>
    <property type="match status" value="2"/>
</dbReference>
<protein>
    <recommendedName>
        <fullName evidence="5">RRM domain-containing protein</fullName>
    </recommendedName>
</protein>
<dbReference type="Pfam" id="PF00076">
    <property type="entry name" value="RRM_1"/>
    <property type="match status" value="2"/>
</dbReference>
<evidence type="ECO:0000256" key="2">
    <source>
        <dbReference type="ARBA" id="ARBA00022884"/>
    </source>
</evidence>
<evidence type="ECO:0000313" key="7">
    <source>
        <dbReference type="Proteomes" id="UP001314263"/>
    </source>
</evidence>
<evidence type="ECO:0000256" key="3">
    <source>
        <dbReference type="PROSITE-ProRule" id="PRU00176"/>
    </source>
</evidence>
<dbReference type="InterPro" id="IPR012677">
    <property type="entry name" value="Nucleotide-bd_a/b_plait_sf"/>
</dbReference>
<gene>
    <name evidence="6" type="ORF">CVIRNUC_008232</name>
</gene>
<keyword evidence="1" id="KW-0677">Repeat</keyword>
<feature type="region of interest" description="Disordered" evidence="4">
    <location>
        <begin position="99"/>
        <end position="149"/>
    </location>
</feature>
<feature type="compositionally biased region" description="Polar residues" evidence="4">
    <location>
        <begin position="20"/>
        <end position="31"/>
    </location>
</feature>
<dbReference type="PANTHER" id="PTHR23236:SF119">
    <property type="entry name" value="NUCLEAR RNA-BINDING PROTEIN SART-3"/>
    <property type="match status" value="1"/>
</dbReference>
<feature type="domain" description="RRM" evidence="5">
    <location>
        <begin position="271"/>
        <end position="347"/>
    </location>
</feature>
<evidence type="ECO:0000256" key="4">
    <source>
        <dbReference type="SAM" id="MobiDB-lite"/>
    </source>
</evidence>
<evidence type="ECO:0000259" key="5">
    <source>
        <dbReference type="PROSITE" id="PS50102"/>
    </source>
</evidence>